<dbReference type="AlphaFoldDB" id="A0A4Q9MPM3"/>
<protein>
    <recommendedName>
        <fullName evidence="2">F-box domain-containing protein</fullName>
    </recommendedName>
</protein>
<gene>
    <name evidence="1" type="ORF">BD311DRAFT_260503</name>
</gene>
<dbReference type="SUPFAM" id="SSF52047">
    <property type="entry name" value="RNI-like"/>
    <property type="match status" value="1"/>
</dbReference>
<accession>A0A4Q9MPM3</accession>
<sequence length="545" mass="60201">MSDVVLSPSARVLTDPHLLYATFTFVPLDTDFQDRHLAPCATVCRAFYQPVVRVLWRSLYSMLPLWHLLAPHELKVPRHIDVFGCAQYLIHVILAQLYLDSTRWERFLWHANHVRNLHHGSGSSPQVNQAHSILIEAVLARNGGKTFLPLLSSLHWTSRIHTDGSLLPFLTSTVQCVLFSPMNGQFPEDALTIRKLRESSPDLRELNIDGEPTPSLVREVLAGFDGLRDVSISLCADFSVFCALVTKPNLRSLRIVNAIGPWAGVSQPITVHDLRKLSVGGHAEADLASLFRLTRFQSLEALTVQIYAHTAIPTTMAGITALFDDLSGAVSASDLQTLTISGTFSSLGPPPDHLPFLRDLLPRILRLSTIRSFRFSSDNPLARLDGADIEALAQAWPRLTHLHLDAGAFDRTSTVPVDGLSHLYSHCPDLQEVSLPVLSVPGIGAQSFPTPPGRSSHRLGSLSTQGIFTSRGGISDEEAEALARYLLRLFPRLNPETHQRAPEQTDSVVAEGSSDTLRIDPAWLKVTEYVYSIRSKGDEYPLHSM</sequence>
<reference evidence="1" key="1">
    <citation type="submission" date="2019-01" db="EMBL/GenBank/DDBJ databases">
        <title>Draft genome sequences of three monokaryotic isolates of the white-rot basidiomycete fungus Dichomitus squalens.</title>
        <authorList>
            <consortium name="DOE Joint Genome Institute"/>
            <person name="Lopez S.C."/>
            <person name="Andreopoulos B."/>
            <person name="Pangilinan J."/>
            <person name="Lipzen A."/>
            <person name="Riley R."/>
            <person name="Ahrendt S."/>
            <person name="Ng V."/>
            <person name="Barry K."/>
            <person name="Daum C."/>
            <person name="Grigoriev I.V."/>
            <person name="Hilden K.S."/>
            <person name="Makela M.R."/>
            <person name="de Vries R.P."/>
        </authorList>
    </citation>
    <scope>NUCLEOTIDE SEQUENCE [LARGE SCALE GENOMIC DNA]</scope>
    <source>
        <strain evidence="1">OM18370.1</strain>
    </source>
</reference>
<proteinExistence type="predicted"/>
<dbReference type="Proteomes" id="UP000292957">
    <property type="component" value="Unassembled WGS sequence"/>
</dbReference>
<name>A0A4Q9MPM3_9APHY</name>
<organism evidence="1">
    <name type="scientific">Dichomitus squalens</name>
    <dbReference type="NCBI Taxonomy" id="114155"/>
    <lineage>
        <taxon>Eukaryota</taxon>
        <taxon>Fungi</taxon>
        <taxon>Dikarya</taxon>
        <taxon>Basidiomycota</taxon>
        <taxon>Agaricomycotina</taxon>
        <taxon>Agaricomycetes</taxon>
        <taxon>Polyporales</taxon>
        <taxon>Polyporaceae</taxon>
        <taxon>Dichomitus</taxon>
    </lineage>
</organism>
<evidence type="ECO:0008006" key="2">
    <source>
        <dbReference type="Google" id="ProtNLM"/>
    </source>
</evidence>
<dbReference type="Gene3D" id="3.80.10.10">
    <property type="entry name" value="Ribonuclease Inhibitor"/>
    <property type="match status" value="1"/>
</dbReference>
<dbReference type="OrthoDB" id="3191045at2759"/>
<dbReference type="EMBL" id="ML143411">
    <property type="protein sequence ID" value="TBU29704.1"/>
    <property type="molecule type" value="Genomic_DNA"/>
</dbReference>
<dbReference type="InterPro" id="IPR032675">
    <property type="entry name" value="LRR_dom_sf"/>
</dbReference>
<evidence type="ECO:0000313" key="1">
    <source>
        <dbReference type="EMBL" id="TBU29704.1"/>
    </source>
</evidence>